<name>A0ABQ5KFC0_9EUKA</name>
<dbReference type="EMBL" id="BQXS01009463">
    <property type="protein sequence ID" value="GKT31237.1"/>
    <property type="molecule type" value="Genomic_DNA"/>
</dbReference>
<feature type="compositionally biased region" description="Basic residues" evidence="1">
    <location>
        <begin position="1"/>
        <end position="19"/>
    </location>
</feature>
<protein>
    <submittedName>
        <fullName evidence="2">Uncharacterized protein</fullName>
    </submittedName>
</protein>
<reference evidence="2" key="1">
    <citation type="submission" date="2022-03" db="EMBL/GenBank/DDBJ databases">
        <title>Draft genome sequence of Aduncisulcus paluster, a free-living microaerophilic Fornicata.</title>
        <authorList>
            <person name="Yuyama I."/>
            <person name="Kume K."/>
            <person name="Tamura T."/>
            <person name="Inagaki Y."/>
            <person name="Hashimoto T."/>
        </authorList>
    </citation>
    <scope>NUCLEOTIDE SEQUENCE</scope>
    <source>
        <strain evidence="2">NY0171</strain>
    </source>
</reference>
<organism evidence="2 3">
    <name type="scientific">Aduncisulcus paluster</name>
    <dbReference type="NCBI Taxonomy" id="2918883"/>
    <lineage>
        <taxon>Eukaryota</taxon>
        <taxon>Metamonada</taxon>
        <taxon>Carpediemonas-like organisms</taxon>
        <taxon>Aduncisulcus</taxon>
    </lineage>
</organism>
<comment type="caution">
    <text evidence="2">The sequence shown here is derived from an EMBL/GenBank/DDBJ whole genome shotgun (WGS) entry which is preliminary data.</text>
</comment>
<keyword evidence="3" id="KW-1185">Reference proteome</keyword>
<feature type="compositionally biased region" description="Acidic residues" evidence="1">
    <location>
        <begin position="39"/>
        <end position="61"/>
    </location>
</feature>
<evidence type="ECO:0000256" key="1">
    <source>
        <dbReference type="SAM" id="MobiDB-lite"/>
    </source>
</evidence>
<evidence type="ECO:0000313" key="2">
    <source>
        <dbReference type="EMBL" id="GKT31237.1"/>
    </source>
</evidence>
<proteinExistence type="predicted"/>
<feature type="region of interest" description="Disordered" evidence="1">
    <location>
        <begin position="1"/>
        <end position="68"/>
    </location>
</feature>
<evidence type="ECO:0000313" key="3">
    <source>
        <dbReference type="Proteomes" id="UP001057375"/>
    </source>
</evidence>
<accession>A0ABQ5KFC0</accession>
<dbReference type="Proteomes" id="UP001057375">
    <property type="component" value="Unassembled WGS sequence"/>
</dbReference>
<gene>
    <name evidence="2" type="ORF">ADUPG1_005804</name>
</gene>
<feature type="non-terminal residue" evidence="2">
    <location>
        <position position="1"/>
    </location>
</feature>
<feature type="compositionally biased region" description="Basic and acidic residues" evidence="1">
    <location>
        <begin position="29"/>
        <end position="38"/>
    </location>
</feature>
<sequence length="139" mass="16382">KEQNKKKQKKQKKTSRKSKKADEEEEEKSTEGVEKTREEEEEERKEGEEEEEEALPDESESEKEHESAPPASVIFLVLRLTLWIRQPHVLPRSRKYTLLFVKIKTKALILISQSIMISSTRKWLKEDLKCLKFLASSRL</sequence>